<evidence type="ECO:0000256" key="1">
    <source>
        <dbReference type="SAM" id="MobiDB-lite"/>
    </source>
</evidence>
<feature type="region of interest" description="Disordered" evidence="1">
    <location>
        <begin position="1"/>
        <end position="39"/>
    </location>
</feature>
<dbReference type="EMBL" id="JAIQCJ010002005">
    <property type="protein sequence ID" value="KAJ8785950.1"/>
    <property type="molecule type" value="Genomic_DNA"/>
</dbReference>
<accession>A0AB34H4X7</accession>
<reference evidence="2 3" key="1">
    <citation type="submission" date="2022-11" db="EMBL/GenBank/DDBJ databases">
        <title>Whole genome sequence of Eschrichtius robustus ER-17-0199.</title>
        <authorList>
            <person name="Bruniche-Olsen A."/>
            <person name="Black A.N."/>
            <person name="Fields C.J."/>
            <person name="Walden K."/>
            <person name="Dewoody J.A."/>
        </authorList>
    </citation>
    <scope>NUCLEOTIDE SEQUENCE [LARGE SCALE GENOMIC DNA]</scope>
    <source>
        <strain evidence="2">ER-17-0199</strain>
        <tissue evidence="2">Blubber</tissue>
    </source>
</reference>
<sequence>MQSPPRSPHSARAPLVQASGKSLPHKASLPTKMQPGEPVLKQASFPWGIKAATSRAYREAKTEVTCSQQQDLQDYACCNPALESAPSPPGLPDSAAAGSHQPLNRRLPASPLHRTPARNPSLLRSSGTGALLGKGPGRVCAPCAPCARRPPRTALQELSRDPPGREEERARQCAPPEAWGPGHICAEDLRGALGLAELGEDFPESPAGAA</sequence>
<name>A0AB34H4X7_ESCRO</name>
<feature type="compositionally biased region" description="Low complexity" evidence="1">
    <location>
        <begin position="1"/>
        <end position="14"/>
    </location>
</feature>
<gene>
    <name evidence="2" type="ORF">J1605_006910</name>
</gene>
<organism evidence="2 3">
    <name type="scientific">Eschrichtius robustus</name>
    <name type="common">California gray whale</name>
    <name type="synonym">Eschrichtius gibbosus</name>
    <dbReference type="NCBI Taxonomy" id="9764"/>
    <lineage>
        <taxon>Eukaryota</taxon>
        <taxon>Metazoa</taxon>
        <taxon>Chordata</taxon>
        <taxon>Craniata</taxon>
        <taxon>Vertebrata</taxon>
        <taxon>Euteleostomi</taxon>
        <taxon>Mammalia</taxon>
        <taxon>Eutheria</taxon>
        <taxon>Laurasiatheria</taxon>
        <taxon>Artiodactyla</taxon>
        <taxon>Whippomorpha</taxon>
        <taxon>Cetacea</taxon>
        <taxon>Mysticeti</taxon>
        <taxon>Eschrichtiidae</taxon>
        <taxon>Eschrichtius</taxon>
    </lineage>
</organism>
<proteinExistence type="predicted"/>
<feature type="compositionally biased region" description="Basic and acidic residues" evidence="1">
    <location>
        <begin position="158"/>
        <end position="171"/>
    </location>
</feature>
<feature type="region of interest" description="Disordered" evidence="1">
    <location>
        <begin position="151"/>
        <end position="180"/>
    </location>
</feature>
<dbReference type="AlphaFoldDB" id="A0AB34H4X7"/>
<dbReference type="Proteomes" id="UP001159641">
    <property type="component" value="Unassembled WGS sequence"/>
</dbReference>
<keyword evidence="3" id="KW-1185">Reference proteome</keyword>
<evidence type="ECO:0000313" key="2">
    <source>
        <dbReference type="EMBL" id="KAJ8785950.1"/>
    </source>
</evidence>
<comment type="caution">
    <text evidence="2">The sequence shown here is derived from an EMBL/GenBank/DDBJ whole genome shotgun (WGS) entry which is preliminary data.</text>
</comment>
<evidence type="ECO:0000313" key="3">
    <source>
        <dbReference type="Proteomes" id="UP001159641"/>
    </source>
</evidence>
<feature type="region of interest" description="Disordered" evidence="1">
    <location>
        <begin position="79"/>
        <end position="135"/>
    </location>
</feature>
<protein>
    <submittedName>
        <fullName evidence="2">Uncharacterized protein</fullName>
    </submittedName>
</protein>